<comment type="function">
    <text evidence="6">Specifically methylates the adenine in position 37 of tRNA(1)(Val) (anticodon cmo5UAC).</text>
</comment>
<dbReference type="PANTHER" id="PTHR47739:SF1">
    <property type="entry name" value="TRNA1(VAL) (ADENINE(37)-N6)-METHYLTRANSFERASE"/>
    <property type="match status" value="1"/>
</dbReference>
<sequence length="235" mass="26966">MANDYFQFKQFTIRQEKCAMKVGTDGVLLGSWADLTHARRLLDIGTGTGLMAIMAAQRNLELIIDAIEIDPAAFEQARENANNSPWRERIHLFQGEVQAFTPTYKYDIIICNPPFFINSTKNPELNRTLARHCETLSHEDILQVSDNLLLPGGKLCVILPVNEAKHFIELTQGKKWFVNKLSTVYPTPDKAPKRQLIELSKVKKHLVEDSIFLEIERHTLHESYANLTRDFYLKL</sequence>
<keyword evidence="1 6" id="KW-0963">Cytoplasm</keyword>
<dbReference type="CDD" id="cd02440">
    <property type="entry name" value="AdoMet_MTases"/>
    <property type="match status" value="1"/>
</dbReference>
<gene>
    <name evidence="8" type="ORF">DWW18_05290</name>
</gene>
<evidence type="ECO:0000256" key="5">
    <source>
        <dbReference type="ARBA" id="ARBA00022694"/>
    </source>
</evidence>
<comment type="similarity">
    <text evidence="6">Belongs to the methyltransferase superfamily. tRNA (adenine-N(6)-)-methyltransferase family.</text>
</comment>
<keyword evidence="3 6" id="KW-0808">Transferase</keyword>
<dbReference type="GO" id="GO:0032259">
    <property type="term" value="P:methylation"/>
    <property type="evidence" value="ECO:0007669"/>
    <property type="project" value="UniProtKB-KW"/>
</dbReference>
<comment type="caution">
    <text evidence="8">The sequence shown here is derived from an EMBL/GenBank/DDBJ whole genome shotgun (WGS) entry which is preliminary data.</text>
</comment>
<dbReference type="Proteomes" id="UP000283589">
    <property type="component" value="Unassembled WGS sequence"/>
</dbReference>
<comment type="catalytic activity">
    <reaction evidence="6">
        <text>adenosine(37) in tRNA1(Val) + S-adenosyl-L-methionine = N(6)-methyladenosine(37) in tRNA1(Val) + S-adenosyl-L-homocysteine + H(+)</text>
        <dbReference type="Rhea" id="RHEA:43160"/>
        <dbReference type="Rhea" id="RHEA-COMP:10369"/>
        <dbReference type="Rhea" id="RHEA-COMP:10370"/>
        <dbReference type="ChEBI" id="CHEBI:15378"/>
        <dbReference type="ChEBI" id="CHEBI:57856"/>
        <dbReference type="ChEBI" id="CHEBI:59789"/>
        <dbReference type="ChEBI" id="CHEBI:74411"/>
        <dbReference type="ChEBI" id="CHEBI:74449"/>
        <dbReference type="EC" id="2.1.1.223"/>
    </reaction>
</comment>
<dbReference type="AlphaFoldDB" id="A0A412X486"/>
<dbReference type="PROSITE" id="PS00092">
    <property type="entry name" value="N6_MTASE"/>
    <property type="match status" value="1"/>
</dbReference>
<dbReference type="GO" id="GO:0003676">
    <property type="term" value="F:nucleic acid binding"/>
    <property type="evidence" value="ECO:0007669"/>
    <property type="project" value="InterPro"/>
</dbReference>
<dbReference type="HAMAP" id="MF_01872">
    <property type="entry name" value="tRNA_methyltr_YfiC"/>
    <property type="match status" value="1"/>
</dbReference>
<feature type="domain" description="Methyltransferase small" evidence="7">
    <location>
        <begin position="36"/>
        <end position="132"/>
    </location>
</feature>
<dbReference type="GO" id="GO:0016430">
    <property type="term" value="F:tRNA (adenine-N6)-methyltransferase activity"/>
    <property type="evidence" value="ECO:0007669"/>
    <property type="project" value="UniProtKB-UniRule"/>
</dbReference>
<accession>A0A412X486</accession>
<organism evidence="8 9">
    <name type="scientific">Butyricimonas virosa</name>
    <dbReference type="NCBI Taxonomy" id="544645"/>
    <lineage>
        <taxon>Bacteria</taxon>
        <taxon>Pseudomonadati</taxon>
        <taxon>Bacteroidota</taxon>
        <taxon>Bacteroidia</taxon>
        <taxon>Bacteroidales</taxon>
        <taxon>Odoribacteraceae</taxon>
        <taxon>Butyricimonas</taxon>
    </lineage>
</organism>
<dbReference type="RefSeq" id="WP_118259185.1">
    <property type="nucleotide sequence ID" value="NZ_CALBWO010000040.1"/>
</dbReference>
<dbReference type="InterPro" id="IPR050210">
    <property type="entry name" value="tRNA_Adenine-N(6)_MTase"/>
</dbReference>
<dbReference type="EMBL" id="QRZA01000004">
    <property type="protein sequence ID" value="RGV35482.1"/>
    <property type="molecule type" value="Genomic_DNA"/>
</dbReference>
<dbReference type="GO" id="GO:0005737">
    <property type="term" value="C:cytoplasm"/>
    <property type="evidence" value="ECO:0007669"/>
    <property type="project" value="UniProtKB-SubCell"/>
</dbReference>
<dbReference type="InterPro" id="IPR022882">
    <property type="entry name" value="tRNA_adenine-N6_MeTrfase"/>
</dbReference>
<name>A0A412X486_9BACT</name>
<evidence type="ECO:0000256" key="2">
    <source>
        <dbReference type="ARBA" id="ARBA00022603"/>
    </source>
</evidence>
<evidence type="ECO:0000256" key="3">
    <source>
        <dbReference type="ARBA" id="ARBA00022679"/>
    </source>
</evidence>
<evidence type="ECO:0000256" key="4">
    <source>
        <dbReference type="ARBA" id="ARBA00022691"/>
    </source>
</evidence>
<dbReference type="InterPro" id="IPR002052">
    <property type="entry name" value="DNA_methylase_N6_adenine_CS"/>
</dbReference>
<evidence type="ECO:0000256" key="1">
    <source>
        <dbReference type="ARBA" id="ARBA00022490"/>
    </source>
</evidence>
<dbReference type="STRING" id="1121130.GCA_000519105_00619"/>
<reference evidence="8 9" key="1">
    <citation type="submission" date="2018-08" db="EMBL/GenBank/DDBJ databases">
        <title>A genome reference for cultivated species of the human gut microbiota.</title>
        <authorList>
            <person name="Zou Y."/>
            <person name="Xue W."/>
            <person name="Luo G."/>
        </authorList>
    </citation>
    <scope>NUCLEOTIDE SEQUENCE [LARGE SCALE GENOMIC DNA]</scope>
    <source>
        <strain evidence="8 9">AF14-49</strain>
    </source>
</reference>
<keyword evidence="4 6" id="KW-0949">S-adenosyl-L-methionine</keyword>
<evidence type="ECO:0000259" key="7">
    <source>
        <dbReference type="Pfam" id="PF05175"/>
    </source>
</evidence>
<dbReference type="InterPro" id="IPR007848">
    <property type="entry name" value="Small_mtfrase_dom"/>
</dbReference>
<dbReference type="PANTHER" id="PTHR47739">
    <property type="entry name" value="TRNA1(VAL) (ADENINE(37)-N6)-METHYLTRANSFERASE"/>
    <property type="match status" value="1"/>
</dbReference>
<evidence type="ECO:0000313" key="9">
    <source>
        <dbReference type="Proteomes" id="UP000283589"/>
    </source>
</evidence>
<dbReference type="Pfam" id="PF05175">
    <property type="entry name" value="MTS"/>
    <property type="match status" value="1"/>
</dbReference>
<evidence type="ECO:0000256" key="6">
    <source>
        <dbReference type="HAMAP-Rule" id="MF_01872"/>
    </source>
</evidence>
<evidence type="ECO:0000313" key="8">
    <source>
        <dbReference type="EMBL" id="RGV35482.1"/>
    </source>
</evidence>
<dbReference type="InterPro" id="IPR029063">
    <property type="entry name" value="SAM-dependent_MTases_sf"/>
</dbReference>
<dbReference type="EC" id="2.1.1.223" evidence="6"/>
<proteinExistence type="inferred from homology"/>
<keyword evidence="2 6" id="KW-0489">Methyltransferase</keyword>
<dbReference type="SUPFAM" id="SSF53335">
    <property type="entry name" value="S-adenosyl-L-methionine-dependent methyltransferases"/>
    <property type="match status" value="1"/>
</dbReference>
<keyword evidence="5 6" id="KW-0819">tRNA processing</keyword>
<dbReference type="GO" id="GO:0008033">
    <property type="term" value="P:tRNA processing"/>
    <property type="evidence" value="ECO:0007669"/>
    <property type="project" value="UniProtKB-UniRule"/>
</dbReference>
<protein>
    <recommendedName>
        <fullName evidence="6">tRNA1(Val) (adenine(37)-N6)-methyltransferase</fullName>
        <ecNumber evidence="6">2.1.1.223</ecNumber>
    </recommendedName>
    <alternativeName>
        <fullName evidence="6">tRNA m6A37 methyltransferase</fullName>
    </alternativeName>
</protein>
<comment type="subcellular location">
    <subcellularLocation>
        <location evidence="6">Cytoplasm</location>
    </subcellularLocation>
</comment>
<dbReference type="Gene3D" id="3.40.50.150">
    <property type="entry name" value="Vaccinia Virus protein VP39"/>
    <property type="match status" value="1"/>
</dbReference>